<name>A0ABW8LG36_9ACTN</name>
<gene>
    <name evidence="1" type="ORF">ACI2L5_07300</name>
</gene>
<reference evidence="1 2" key="1">
    <citation type="submission" date="2024-11" db="EMBL/GenBank/DDBJ databases">
        <title>The Natural Products Discovery Center: Release of the First 8490 Sequenced Strains for Exploring Actinobacteria Biosynthetic Diversity.</title>
        <authorList>
            <person name="Kalkreuter E."/>
            <person name="Kautsar S.A."/>
            <person name="Yang D."/>
            <person name="Bader C.D."/>
            <person name="Teijaro C.N."/>
            <person name="Fluegel L."/>
            <person name="Davis C.M."/>
            <person name="Simpson J.R."/>
            <person name="Lauterbach L."/>
            <person name="Steele A.D."/>
            <person name="Gui C."/>
            <person name="Meng S."/>
            <person name="Li G."/>
            <person name="Viehrig K."/>
            <person name="Ye F."/>
            <person name="Su P."/>
            <person name="Kiefer A.F."/>
            <person name="Nichols A."/>
            <person name="Cepeda A.J."/>
            <person name="Yan W."/>
            <person name="Fan B."/>
            <person name="Jiang Y."/>
            <person name="Adhikari A."/>
            <person name="Zheng C.-J."/>
            <person name="Schuster L."/>
            <person name="Cowan T.M."/>
            <person name="Smanski M.J."/>
            <person name="Chevrette M.G."/>
            <person name="De Carvalho L.P.S."/>
            <person name="Shen B."/>
        </authorList>
    </citation>
    <scope>NUCLEOTIDE SEQUENCE [LARGE SCALE GENOMIC DNA]</scope>
    <source>
        <strain evidence="1 2">NPDC020863</strain>
    </source>
</reference>
<accession>A0ABW8LG36</accession>
<organism evidence="1 2">
    <name type="scientific">Streptomyces milbemycinicus</name>
    <dbReference type="NCBI Taxonomy" id="476552"/>
    <lineage>
        <taxon>Bacteria</taxon>
        <taxon>Bacillati</taxon>
        <taxon>Actinomycetota</taxon>
        <taxon>Actinomycetes</taxon>
        <taxon>Kitasatosporales</taxon>
        <taxon>Streptomycetaceae</taxon>
        <taxon>Streptomyces</taxon>
    </lineage>
</organism>
<sequence>MGSSYTEYRERGFWAGDAHIEMWLYFLSEEAAHVSERPAWLDAAQDHWRLHATMGFVGFVSACLDEHVGVAPDRVATVIALSERARARLARWAPAIPRDLANRFGTGGEGSYFTGDVDTEPLLKVADAFVALLRGEITGEPGTVWAY</sequence>
<evidence type="ECO:0000313" key="2">
    <source>
        <dbReference type="Proteomes" id="UP001620295"/>
    </source>
</evidence>
<evidence type="ECO:0000313" key="1">
    <source>
        <dbReference type="EMBL" id="MFK4264734.1"/>
    </source>
</evidence>
<protein>
    <submittedName>
        <fullName evidence="1">Uncharacterized protein</fullName>
    </submittedName>
</protein>
<proteinExistence type="predicted"/>
<dbReference type="RefSeq" id="WP_358639782.1">
    <property type="nucleotide sequence ID" value="NZ_JBFACG010000007.1"/>
</dbReference>
<dbReference type="EMBL" id="JBJDQH010000002">
    <property type="protein sequence ID" value="MFK4264734.1"/>
    <property type="molecule type" value="Genomic_DNA"/>
</dbReference>
<comment type="caution">
    <text evidence="1">The sequence shown here is derived from an EMBL/GenBank/DDBJ whole genome shotgun (WGS) entry which is preliminary data.</text>
</comment>
<keyword evidence="2" id="KW-1185">Reference proteome</keyword>
<dbReference type="Proteomes" id="UP001620295">
    <property type="component" value="Unassembled WGS sequence"/>
</dbReference>